<sequence>MVNMKKEWWTLLAVILLPLLSLFSYIGYITFSDKRTNKEVFLDMVILDKFHEKIDSIYRVKKQHNGLIISGNNKSIGCPFVNCEEKLSVGDSVSKDSGSLKLEHYRDGKLLEVLDYNDIYIREGW</sequence>
<evidence type="ECO:0000313" key="2">
    <source>
        <dbReference type="Proteomes" id="UP000321245"/>
    </source>
</evidence>
<dbReference type="AlphaFoldDB" id="A0A511NLM7"/>
<comment type="caution">
    <text evidence="1">The sequence shown here is derived from an EMBL/GenBank/DDBJ whole genome shotgun (WGS) entry which is preliminary data.</text>
</comment>
<proteinExistence type="predicted"/>
<gene>
    <name evidence="1" type="ORF">EB1_34930</name>
</gene>
<evidence type="ECO:0000313" key="1">
    <source>
        <dbReference type="EMBL" id="GEM53703.1"/>
    </source>
</evidence>
<protein>
    <submittedName>
        <fullName evidence="1">Uncharacterized protein</fullName>
    </submittedName>
</protein>
<accession>A0A511NLM7</accession>
<dbReference type="EMBL" id="BJXC01000042">
    <property type="protein sequence ID" value="GEM53703.1"/>
    <property type="molecule type" value="Genomic_DNA"/>
</dbReference>
<dbReference type="Proteomes" id="UP000321245">
    <property type="component" value="Unassembled WGS sequence"/>
</dbReference>
<keyword evidence="2" id="KW-1185">Reference proteome</keyword>
<reference evidence="1 2" key="1">
    <citation type="submission" date="2019-07" db="EMBL/GenBank/DDBJ databases">
        <title>Whole genome shotgun sequence of Empedobacter brevis NBRC 14943.</title>
        <authorList>
            <person name="Hosoyama A."/>
            <person name="Uohara A."/>
            <person name="Ohji S."/>
            <person name="Ichikawa N."/>
        </authorList>
    </citation>
    <scope>NUCLEOTIDE SEQUENCE [LARGE SCALE GENOMIC DNA]</scope>
    <source>
        <strain evidence="1 2">NBRC 14943</strain>
    </source>
</reference>
<name>A0A511NLM7_9FLAO</name>
<dbReference type="STRING" id="1218108.GCA_000382425_00386"/>
<organism evidence="1 2">
    <name type="scientific">Empedobacter brevis NBRC 14943 = ATCC 43319</name>
    <dbReference type="NCBI Taxonomy" id="1218108"/>
    <lineage>
        <taxon>Bacteria</taxon>
        <taxon>Pseudomonadati</taxon>
        <taxon>Bacteroidota</taxon>
        <taxon>Flavobacteriia</taxon>
        <taxon>Flavobacteriales</taxon>
        <taxon>Weeksellaceae</taxon>
        <taxon>Empedobacter</taxon>
    </lineage>
</organism>